<dbReference type="GO" id="GO:0015628">
    <property type="term" value="P:protein secretion by the type II secretion system"/>
    <property type="evidence" value="ECO:0007669"/>
    <property type="project" value="InterPro"/>
</dbReference>
<evidence type="ECO:0000256" key="7">
    <source>
        <dbReference type="ARBA" id="ARBA00022927"/>
    </source>
</evidence>
<dbReference type="NCBIfam" id="TIGR01709">
    <property type="entry name" value="typeII_sec_gspL"/>
    <property type="match status" value="1"/>
</dbReference>
<dbReference type="GO" id="GO:0005886">
    <property type="term" value="C:plasma membrane"/>
    <property type="evidence" value="ECO:0007669"/>
    <property type="project" value="UniProtKB-SubCell"/>
</dbReference>
<accession>A0A2Z6ES57</accession>
<feature type="domain" description="GspL periplasmic" evidence="11">
    <location>
        <begin position="302"/>
        <end position="414"/>
    </location>
</feature>
<keyword evidence="7" id="KW-0653">Protein transport</keyword>
<organism evidence="12 13">
    <name type="scientific">Mycoavidus cysteinexigens</name>
    <dbReference type="NCBI Taxonomy" id="1553431"/>
    <lineage>
        <taxon>Bacteria</taxon>
        <taxon>Pseudomonadati</taxon>
        <taxon>Pseudomonadota</taxon>
        <taxon>Betaproteobacteria</taxon>
        <taxon>Burkholderiales</taxon>
        <taxon>Burkholderiaceae</taxon>
        <taxon>Mycoavidus</taxon>
    </lineage>
</organism>
<dbReference type="AlphaFoldDB" id="A0A2Z6ES57"/>
<evidence type="ECO:0000256" key="9">
    <source>
        <dbReference type="ARBA" id="ARBA00023136"/>
    </source>
</evidence>
<comment type="similarity">
    <text evidence="2">Belongs to the GSP L family.</text>
</comment>
<dbReference type="Pfam" id="PF05134">
    <property type="entry name" value="T2SSL"/>
    <property type="match status" value="1"/>
</dbReference>
<gene>
    <name evidence="12" type="ORF">MCB1EB_0064</name>
</gene>
<dbReference type="GO" id="GO:0015627">
    <property type="term" value="C:type II protein secretion system complex"/>
    <property type="evidence" value="ECO:0007669"/>
    <property type="project" value="InterPro"/>
</dbReference>
<keyword evidence="6" id="KW-0812">Transmembrane</keyword>
<feature type="domain" description="GspL cytoplasmic actin-ATPase-like" evidence="10">
    <location>
        <begin position="51"/>
        <end position="156"/>
    </location>
</feature>
<dbReference type="EMBL" id="AP018150">
    <property type="protein sequence ID" value="BBE08225.1"/>
    <property type="molecule type" value="Genomic_DNA"/>
</dbReference>
<keyword evidence="3" id="KW-0813">Transport</keyword>
<dbReference type="InterPro" id="IPR024230">
    <property type="entry name" value="GspL_cyto_dom"/>
</dbReference>
<name>A0A2Z6ES57_9BURK</name>
<evidence type="ECO:0000313" key="12">
    <source>
        <dbReference type="EMBL" id="BBE08225.1"/>
    </source>
</evidence>
<keyword evidence="9" id="KW-0472">Membrane</keyword>
<dbReference type="InterPro" id="IPR043129">
    <property type="entry name" value="ATPase_NBD"/>
</dbReference>
<dbReference type="KEGG" id="mcys:MCB1EB_0064"/>
<dbReference type="GO" id="GO:0009276">
    <property type="term" value="C:Gram-negative-bacterium-type cell wall"/>
    <property type="evidence" value="ECO:0007669"/>
    <property type="project" value="InterPro"/>
</dbReference>
<evidence type="ECO:0000256" key="4">
    <source>
        <dbReference type="ARBA" id="ARBA00022475"/>
    </source>
</evidence>
<evidence type="ECO:0000256" key="1">
    <source>
        <dbReference type="ARBA" id="ARBA00004377"/>
    </source>
</evidence>
<dbReference type="InterPro" id="IPR025691">
    <property type="entry name" value="GspL_pp_dom"/>
</dbReference>
<evidence type="ECO:0000259" key="10">
    <source>
        <dbReference type="Pfam" id="PF05134"/>
    </source>
</evidence>
<evidence type="ECO:0000256" key="2">
    <source>
        <dbReference type="ARBA" id="ARBA00005318"/>
    </source>
</evidence>
<dbReference type="Pfam" id="PF12693">
    <property type="entry name" value="GspL_C"/>
    <property type="match status" value="1"/>
</dbReference>
<dbReference type="SUPFAM" id="SSF53067">
    <property type="entry name" value="Actin-like ATPase domain"/>
    <property type="match status" value="1"/>
</dbReference>
<comment type="subcellular location">
    <subcellularLocation>
        <location evidence="1">Cell inner membrane</location>
        <topology evidence="1">Single-pass membrane protein</topology>
    </subcellularLocation>
</comment>
<keyword evidence="13" id="KW-1185">Reference proteome</keyword>
<evidence type="ECO:0000259" key="11">
    <source>
        <dbReference type="Pfam" id="PF12693"/>
    </source>
</evidence>
<evidence type="ECO:0000256" key="3">
    <source>
        <dbReference type="ARBA" id="ARBA00022448"/>
    </source>
</evidence>
<dbReference type="Proteomes" id="UP000282597">
    <property type="component" value="Chromosome"/>
</dbReference>
<sequence length="447" mass="48833">MQYDYFAKGINVLTTLVVQLPARDPALTSGQWQLSALPFILFDRRARVLRAGQSSLALLPKARTTILLIAARDILMLTVALAPLKGARLRQALPNVIEEHVIRDPQTCHIALDPVAVENNQRVLATIDRAWFRFVYEAFIEAGHHALRAVPMTRCLAISEIKDTASLEAKLERAAAQKAAPLLAMMVGYSEPSAATSSTDVAEPCVELALLRAGLGQGLTVPISALNETLSALAALGPLALYQLTDVPGRSSAPALPPPSPFAQQPSLSFEALARQALSCPFNLCQFEFAQQPWRFKRGALKHWRWPLGLALASLLAMVIGVNLQWLLLVRQQTMLSTQQIEVLMSAFPKTAVVLNPPQQMTRQLDALRTAVGELSPTDFLSLAEGLARSLGTISPTAIAQMDYRNRALEVRFKPNVKIDETFGQRLANQGLDADFAQGKWIIKGRG</sequence>
<keyword evidence="5" id="KW-0997">Cell inner membrane</keyword>
<evidence type="ECO:0000313" key="13">
    <source>
        <dbReference type="Proteomes" id="UP000282597"/>
    </source>
</evidence>
<protein>
    <submittedName>
        <fullName evidence="12">General secretory pathway protein L</fullName>
    </submittedName>
</protein>
<dbReference type="InterPro" id="IPR007812">
    <property type="entry name" value="T2SS_protein-GspL"/>
</dbReference>
<reference evidence="12 13" key="1">
    <citation type="journal article" date="2018" name="Microbes Environ.">
        <title>Comparative Genomic Insights into Endofungal Lifestyles of Two Bacterial Endosymbionts, Mycoavidus cysteinexigens and Burkholderia rhizoxinica.</title>
        <authorList>
            <person name="Sharmin D."/>
            <person name="Guo Y."/>
            <person name="Nishizawa T."/>
            <person name="Ohshima S."/>
            <person name="Sato Y."/>
            <person name="Takashima Y."/>
            <person name="Narisawa K."/>
            <person name="Ohta H."/>
        </authorList>
    </citation>
    <scope>NUCLEOTIDE SEQUENCE [LARGE SCALE GENOMIC DNA]</scope>
    <source>
        <strain evidence="12 13">B1-EB</strain>
    </source>
</reference>
<evidence type="ECO:0000256" key="8">
    <source>
        <dbReference type="ARBA" id="ARBA00022989"/>
    </source>
</evidence>
<keyword evidence="8" id="KW-1133">Transmembrane helix</keyword>
<evidence type="ECO:0000256" key="6">
    <source>
        <dbReference type="ARBA" id="ARBA00022692"/>
    </source>
</evidence>
<proteinExistence type="inferred from homology"/>
<keyword evidence="4" id="KW-1003">Cell membrane</keyword>
<evidence type="ECO:0000256" key="5">
    <source>
        <dbReference type="ARBA" id="ARBA00022519"/>
    </source>
</evidence>
<dbReference type="Gene3D" id="3.30.420.380">
    <property type="match status" value="1"/>
</dbReference>